<accession>A0ABW4N5F9</accession>
<dbReference type="InterPro" id="IPR046358">
    <property type="entry name" value="Flagellin_C"/>
</dbReference>
<dbReference type="Pfam" id="PF00700">
    <property type="entry name" value="Flagellin_C"/>
    <property type="match status" value="1"/>
</dbReference>
<comment type="subcellular location">
    <subcellularLocation>
        <location evidence="4">Secreted</location>
    </subcellularLocation>
    <subcellularLocation>
        <location evidence="4">Bacterial flagellum</location>
    </subcellularLocation>
</comment>
<dbReference type="InterPro" id="IPR001492">
    <property type="entry name" value="Flagellin"/>
</dbReference>
<evidence type="ECO:0000256" key="2">
    <source>
        <dbReference type="ARBA" id="ARBA00011829"/>
    </source>
</evidence>
<evidence type="ECO:0000313" key="8">
    <source>
        <dbReference type="Proteomes" id="UP001597237"/>
    </source>
</evidence>
<comment type="similarity">
    <text evidence="1 4">Belongs to the bacterial flagellin family.</text>
</comment>
<dbReference type="PANTHER" id="PTHR42792:SF2">
    <property type="entry name" value="FLAGELLIN"/>
    <property type="match status" value="1"/>
</dbReference>
<keyword evidence="8" id="KW-1185">Reference proteome</keyword>
<comment type="function">
    <text evidence="4">Flagellin is the subunit protein which polymerizes to form the filaments of bacterial flagella.</text>
</comment>
<reference evidence="8" key="1">
    <citation type="journal article" date="2019" name="Int. J. Syst. Evol. Microbiol.">
        <title>The Global Catalogue of Microorganisms (GCM) 10K type strain sequencing project: providing services to taxonomists for standard genome sequencing and annotation.</title>
        <authorList>
            <consortium name="The Broad Institute Genomics Platform"/>
            <consortium name="The Broad Institute Genome Sequencing Center for Infectious Disease"/>
            <person name="Wu L."/>
            <person name="Ma J."/>
        </authorList>
    </citation>
    <scope>NUCLEOTIDE SEQUENCE [LARGE SCALE GENOMIC DNA]</scope>
    <source>
        <strain evidence="8">DFY28</strain>
    </source>
</reference>
<sequence length="282" mass="29490">MAISVHTNNAAMIALQNLNKTSSALNSVQSHISTGLKIQNAKDNASVWAIAQGQRADIGALGSVRMSLERAQSISEVTLSAGESVSDILVQLKEKVVAAMDPSLDTQARTALNSDFQSLLRQIKQVVDNAEFDGANLLKGAVTASIKFLANAEATSSVTLSAKTFSMSAAGGGPYVTFSYPTANISTKSQASLNLARVNASLANVNQALGDLGAQAKQIENHTLFVTKLTDVLTSGVGNLVDADLAKESARLQALQVQQQLGAQALAIANQAPQVILSLFRQ</sequence>
<keyword evidence="7" id="KW-0969">Cilium</keyword>
<dbReference type="InterPro" id="IPR001029">
    <property type="entry name" value="Flagellin_N"/>
</dbReference>
<evidence type="ECO:0000313" key="7">
    <source>
        <dbReference type="EMBL" id="MFD1785295.1"/>
    </source>
</evidence>
<comment type="subunit">
    <text evidence="2">In C.crescentus, the flagellar filament is composed of multiple flagellins of 29 kDa; 27 kDa and 25 kDa.</text>
</comment>
<proteinExistence type="inferred from homology"/>
<dbReference type="SUPFAM" id="SSF64518">
    <property type="entry name" value="Phase 1 flagellin"/>
    <property type="match status" value="1"/>
</dbReference>
<dbReference type="Pfam" id="PF00669">
    <property type="entry name" value="Flagellin_N"/>
    <property type="match status" value="1"/>
</dbReference>
<evidence type="ECO:0000259" key="6">
    <source>
        <dbReference type="Pfam" id="PF00700"/>
    </source>
</evidence>
<dbReference type="RefSeq" id="WP_377282247.1">
    <property type="nucleotide sequence ID" value="NZ_JBHRSI010000005.1"/>
</dbReference>
<comment type="caution">
    <text evidence="7">The sequence shown here is derived from an EMBL/GenBank/DDBJ whole genome shotgun (WGS) entry which is preliminary data.</text>
</comment>
<name>A0ABW4N5F9_9CAUL</name>
<keyword evidence="3 4" id="KW-0975">Bacterial flagellum</keyword>
<feature type="domain" description="Flagellin C-terminal" evidence="6">
    <location>
        <begin position="197"/>
        <end position="280"/>
    </location>
</feature>
<feature type="domain" description="Flagellin N-terminal" evidence="5">
    <location>
        <begin position="5"/>
        <end position="142"/>
    </location>
</feature>
<dbReference type="Gene3D" id="1.20.1330.10">
    <property type="entry name" value="f41 fragment of flagellin, N-terminal domain"/>
    <property type="match status" value="1"/>
</dbReference>
<dbReference type="Proteomes" id="UP001597237">
    <property type="component" value="Unassembled WGS sequence"/>
</dbReference>
<dbReference type="EMBL" id="JBHUEY010000006">
    <property type="protein sequence ID" value="MFD1785295.1"/>
    <property type="molecule type" value="Genomic_DNA"/>
</dbReference>
<dbReference type="PRINTS" id="PR00207">
    <property type="entry name" value="FLAGELLIN"/>
</dbReference>
<evidence type="ECO:0000256" key="1">
    <source>
        <dbReference type="ARBA" id="ARBA00005709"/>
    </source>
</evidence>
<gene>
    <name evidence="7" type="ORF">ACFSC0_17980</name>
</gene>
<keyword evidence="7" id="KW-0282">Flagellum</keyword>
<keyword evidence="7" id="KW-0966">Cell projection</keyword>
<evidence type="ECO:0000259" key="5">
    <source>
        <dbReference type="Pfam" id="PF00669"/>
    </source>
</evidence>
<dbReference type="PANTHER" id="PTHR42792">
    <property type="entry name" value="FLAGELLIN"/>
    <property type="match status" value="1"/>
</dbReference>
<protein>
    <recommendedName>
        <fullName evidence="4">Flagellin</fullName>
    </recommendedName>
</protein>
<evidence type="ECO:0000256" key="4">
    <source>
        <dbReference type="RuleBase" id="RU362073"/>
    </source>
</evidence>
<organism evidence="7 8">
    <name type="scientific">Phenylobacterium terrae</name>
    <dbReference type="NCBI Taxonomy" id="2665495"/>
    <lineage>
        <taxon>Bacteria</taxon>
        <taxon>Pseudomonadati</taxon>
        <taxon>Pseudomonadota</taxon>
        <taxon>Alphaproteobacteria</taxon>
        <taxon>Caulobacterales</taxon>
        <taxon>Caulobacteraceae</taxon>
        <taxon>Phenylobacterium</taxon>
    </lineage>
</organism>
<keyword evidence="4" id="KW-0964">Secreted</keyword>
<evidence type="ECO:0000256" key="3">
    <source>
        <dbReference type="ARBA" id="ARBA00023143"/>
    </source>
</evidence>